<feature type="transmembrane region" description="Helical" evidence="1">
    <location>
        <begin position="6"/>
        <end position="23"/>
    </location>
</feature>
<keyword evidence="1" id="KW-0812">Transmembrane</keyword>
<dbReference type="InterPro" id="IPR010656">
    <property type="entry name" value="DctM"/>
</dbReference>
<dbReference type="AlphaFoldDB" id="A0A6N8TWR2"/>
<evidence type="ECO:0000313" key="4">
    <source>
        <dbReference type="Proteomes" id="UP000436284"/>
    </source>
</evidence>
<dbReference type="EMBL" id="WUUK01000001">
    <property type="protein sequence ID" value="MXQ50140.1"/>
    <property type="molecule type" value="Genomic_DNA"/>
</dbReference>
<keyword evidence="4" id="KW-1185">Reference proteome</keyword>
<comment type="caution">
    <text evidence="3">The sequence shown here is derived from an EMBL/GenBank/DDBJ whole genome shotgun (WGS) entry which is preliminary data.</text>
</comment>
<keyword evidence="1" id="KW-0472">Membrane</keyword>
<evidence type="ECO:0000313" key="3">
    <source>
        <dbReference type="EMBL" id="MXQ50140.1"/>
    </source>
</evidence>
<proteinExistence type="predicted"/>
<evidence type="ECO:0000256" key="1">
    <source>
        <dbReference type="SAM" id="Phobius"/>
    </source>
</evidence>
<protein>
    <submittedName>
        <fullName evidence="3">TRAP transporter large permease subunit</fullName>
    </submittedName>
</protein>
<dbReference type="RefSeq" id="WP_160652111.1">
    <property type="nucleotide sequence ID" value="NZ_JBHRWU010000001.1"/>
</dbReference>
<organism evidence="3 4">
    <name type="scientific">Salinicoccus hispanicus</name>
    <dbReference type="NCBI Taxonomy" id="157225"/>
    <lineage>
        <taxon>Bacteria</taxon>
        <taxon>Bacillati</taxon>
        <taxon>Bacillota</taxon>
        <taxon>Bacilli</taxon>
        <taxon>Bacillales</taxon>
        <taxon>Staphylococcaceae</taxon>
        <taxon>Salinicoccus</taxon>
    </lineage>
</organism>
<evidence type="ECO:0000259" key="2">
    <source>
        <dbReference type="Pfam" id="PF06808"/>
    </source>
</evidence>
<keyword evidence="1" id="KW-1133">Transmembrane helix</keyword>
<name>A0A6N8TWR2_9STAP</name>
<feature type="domain" description="TRAP C4-dicarboxylate transport system permease DctM subunit" evidence="2">
    <location>
        <begin position="1"/>
        <end position="51"/>
    </location>
</feature>
<dbReference type="Proteomes" id="UP000436284">
    <property type="component" value="Unassembled WGS sequence"/>
</dbReference>
<dbReference type="Pfam" id="PF06808">
    <property type="entry name" value="DctM"/>
    <property type="match status" value="1"/>
</dbReference>
<accession>A0A6N8TWR2</accession>
<feature type="transmembrane region" description="Helical" evidence="1">
    <location>
        <begin position="30"/>
        <end position="52"/>
    </location>
</feature>
<reference evidence="3 4" key="1">
    <citation type="submission" date="2019-12" db="EMBL/GenBank/DDBJ databases">
        <title>Salinicoccus cyprini sp. nov., isolated from gastro-intestinal tract of mirror carp, Cyprinus carpio var. specularis, collected from Gobind Sagar Reservoir, Himachal Pradesh, India.</title>
        <authorList>
            <person name="Talwar C."/>
            <person name="Singh A.K."/>
            <person name="Lal R."/>
            <person name="Negi R.K."/>
        </authorList>
    </citation>
    <scope>NUCLEOTIDE SEQUENCE [LARGE SCALE GENOMIC DNA]</scope>
    <source>
        <strain evidence="3 4">J-82</strain>
    </source>
</reference>
<gene>
    <name evidence="3" type="ORF">GQ671_02340</name>
</gene>
<sequence length="60" mass="6659">MVIGFVTPPLSMNLFVALSLIKVQIEKRTITVISFIIVIVICLMLIALTPHFSMWNAGLT</sequence>